<comment type="caution">
    <text evidence="1">The sequence shown here is derived from an EMBL/GenBank/DDBJ whole genome shotgun (WGS) entry which is preliminary data.</text>
</comment>
<dbReference type="EMBL" id="JAUNZN010000011">
    <property type="protein sequence ID" value="KAK4814222.1"/>
    <property type="molecule type" value="Genomic_DNA"/>
</dbReference>
<sequence>MSRAPSNLTLNVSRDGASTMSLGNLFQCFTTVIVKKVFLKSSLNLPSFSLKQLPLVLSQEALLKREVFHASDHFRGPPLDLLQQLHVFPVLRTPELDAVLQDMVGLLGCECTLLAHIQLFIHQYPQVLLHRAALNPFIPQPVLISGVAPTQVQDLALGLVEPHEIHTGPLLQLVQVPLDGIPSLRHVNRTTQLGVFCKQTANSIPLSVSAMKILNTIDLYPLDVTIQPIPHPLNSPPIKSISLQFREKDVVGDPVKGLTEFQIDNTSEYAFSDLPFLADIPVEALLIILCIPCKVQLQLCLGLPDPIPTQLAVSLYSSQDTCPCFRCLCISFLPFSLTSRSRLIHAGLLPSFPDFLPLGALALYGKTQGPDFTLCLTHIPQDCKLHQCMTTAAQAASNLDVTDKLTCVGDQQVQYHIPS</sequence>
<proteinExistence type="predicted"/>
<keyword evidence="2" id="KW-1185">Reference proteome</keyword>
<feature type="non-terminal residue" evidence="1">
    <location>
        <position position="419"/>
    </location>
</feature>
<organism evidence="1 2">
    <name type="scientific">Mycteria americana</name>
    <name type="common">Wood stork</name>
    <dbReference type="NCBI Taxonomy" id="33587"/>
    <lineage>
        <taxon>Eukaryota</taxon>
        <taxon>Metazoa</taxon>
        <taxon>Chordata</taxon>
        <taxon>Craniata</taxon>
        <taxon>Vertebrata</taxon>
        <taxon>Euteleostomi</taxon>
        <taxon>Archelosauria</taxon>
        <taxon>Archosauria</taxon>
        <taxon>Dinosauria</taxon>
        <taxon>Saurischia</taxon>
        <taxon>Theropoda</taxon>
        <taxon>Coelurosauria</taxon>
        <taxon>Aves</taxon>
        <taxon>Neognathae</taxon>
        <taxon>Neoaves</taxon>
        <taxon>Aequornithes</taxon>
        <taxon>Ciconiiformes</taxon>
        <taxon>Ciconiidae</taxon>
        <taxon>Mycteria</taxon>
    </lineage>
</organism>
<evidence type="ECO:0000313" key="1">
    <source>
        <dbReference type="EMBL" id="KAK4814222.1"/>
    </source>
</evidence>
<evidence type="ECO:0000313" key="2">
    <source>
        <dbReference type="Proteomes" id="UP001333110"/>
    </source>
</evidence>
<reference evidence="1 2" key="1">
    <citation type="journal article" date="2023" name="J. Hered.">
        <title>Chromosome-level genome of the wood stork (Mycteria americana) provides insight into avian chromosome evolution.</title>
        <authorList>
            <person name="Flamio R. Jr."/>
            <person name="Ramstad K.M."/>
        </authorList>
    </citation>
    <scope>NUCLEOTIDE SEQUENCE [LARGE SCALE GENOMIC DNA]</scope>
    <source>
        <strain evidence="1">JAX WOST 10</strain>
    </source>
</reference>
<gene>
    <name evidence="1" type="ORF">QYF61_012561</name>
</gene>
<name>A0AAN7NEM9_MYCAM</name>
<protein>
    <submittedName>
        <fullName evidence="1">Uncharacterized protein</fullName>
    </submittedName>
</protein>
<dbReference type="AlphaFoldDB" id="A0AAN7NEM9"/>
<accession>A0AAN7NEM9</accession>
<dbReference type="Proteomes" id="UP001333110">
    <property type="component" value="Unassembled WGS sequence"/>
</dbReference>